<feature type="transmembrane region" description="Helical" evidence="6">
    <location>
        <begin position="380"/>
        <end position="400"/>
    </location>
</feature>
<evidence type="ECO:0000256" key="4">
    <source>
        <dbReference type="ARBA" id="ARBA00022989"/>
    </source>
</evidence>
<dbReference type="GO" id="GO:0005886">
    <property type="term" value="C:plasma membrane"/>
    <property type="evidence" value="ECO:0007669"/>
    <property type="project" value="UniProtKB-SubCell"/>
</dbReference>
<keyword evidence="4 6" id="KW-1133">Transmembrane helix</keyword>
<feature type="transmembrane region" description="Helical" evidence="6">
    <location>
        <begin position="22"/>
        <end position="47"/>
    </location>
</feature>
<feature type="transmembrane region" description="Helical" evidence="6">
    <location>
        <begin position="257"/>
        <end position="280"/>
    </location>
</feature>
<organism evidence="8 9">
    <name type="scientific">Lentibacillus halodurans</name>
    <dbReference type="NCBI Taxonomy" id="237679"/>
    <lineage>
        <taxon>Bacteria</taxon>
        <taxon>Bacillati</taxon>
        <taxon>Bacillota</taxon>
        <taxon>Bacilli</taxon>
        <taxon>Bacillales</taxon>
        <taxon>Bacillaceae</taxon>
        <taxon>Lentibacillus</taxon>
    </lineage>
</organism>
<keyword evidence="5 6" id="KW-0472">Membrane</keyword>
<dbReference type="PANTHER" id="PTHR30294">
    <property type="entry name" value="MEMBRANE COMPONENT OF ABC TRANSPORTER YHHJ-RELATED"/>
    <property type="match status" value="1"/>
</dbReference>
<feature type="transmembrane region" description="Helical" evidence="6">
    <location>
        <begin position="292"/>
        <end position="317"/>
    </location>
</feature>
<evidence type="ECO:0000256" key="1">
    <source>
        <dbReference type="ARBA" id="ARBA00004651"/>
    </source>
</evidence>
<dbReference type="Gene3D" id="3.40.1710.10">
    <property type="entry name" value="abc type-2 transporter like domain"/>
    <property type="match status" value="1"/>
</dbReference>
<dbReference type="AlphaFoldDB" id="A0A1I0ZFA2"/>
<evidence type="ECO:0000256" key="5">
    <source>
        <dbReference type="ARBA" id="ARBA00023136"/>
    </source>
</evidence>
<proteinExistence type="predicted"/>
<evidence type="ECO:0000256" key="2">
    <source>
        <dbReference type="ARBA" id="ARBA00022475"/>
    </source>
</evidence>
<gene>
    <name evidence="8" type="ORF">SAMN04488072_11144</name>
</gene>
<dbReference type="OrthoDB" id="2433097at2"/>
<evidence type="ECO:0000256" key="3">
    <source>
        <dbReference type="ARBA" id="ARBA00022692"/>
    </source>
</evidence>
<keyword evidence="3 6" id="KW-0812">Transmembrane</keyword>
<keyword evidence="2" id="KW-1003">Cell membrane</keyword>
<dbReference type="InterPro" id="IPR051449">
    <property type="entry name" value="ABC-2_transporter_component"/>
</dbReference>
<reference evidence="8 9" key="1">
    <citation type="submission" date="2016-10" db="EMBL/GenBank/DDBJ databases">
        <authorList>
            <person name="de Groot N.N."/>
        </authorList>
    </citation>
    <scope>NUCLEOTIDE SEQUENCE [LARGE SCALE GENOMIC DNA]</scope>
    <source>
        <strain evidence="8 9">CGMCC 1.3702</strain>
    </source>
</reference>
<accession>A0A1I0ZFA2</accession>
<dbReference type="EMBL" id="FOJW01000011">
    <property type="protein sequence ID" value="SFB24479.1"/>
    <property type="molecule type" value="Genomic_DNA"/>
</dbReference>
<feature type="transmembrane region" description="Helical" evidence="6">
    <location>
        <begin position="213"/>
        <end position="236"/>
    </location>
</feature>
<feature type="transmembrane region" description="Helical" evidence="6">
    <location>
        <begin position="329"/>
        <end position="349"/>
    </location>
</feature>
<dbReference type="Pfam" id="PF12698">
    <property type="entry name" value="ABC2_membrane_3"/>
    <property type="match status" value="1"/>
</dbReference>
<evidence type="ECO:0000256" key="6">
    <source>
        <dbReference type="SAM" id="Phobius"/>
    </source>
</evidence>
<protein>
    <submittedName>
        <fullName evidence="8">ABC-2 type transport system permease protein</fullName>
    </submittedName>
</protein>
<keyword evidence="9" id="KW-1185">Reference proteome</keyword>
<comment type="subcellular location">
    <subcellularLocation>
        <location evidence="1">Cell membrane</location>
        <topology evidence="1">Multi-pass membrane protein</topology>
    </subcellularLocation>
</comment>
<evidence type="ECO:0000259" key="7">
    <source>
        <dbReference type="Pfam" id="PF12698"/>
    </source>
</evidence>
<dbReference type="GO" id="GO:0140359">
    <property type="term" value="F:ABC-type transporter activity"/>
    <property type="evidence" value="ECO:0007669"/>
    <property type="project" value="InterPro"/>
</dbReference>
<evidence type="ECO:0000313" key="8">
    <source>
        <dbReference type="EMBL" id="SFB24479.1"/>
    </source>
</evidence>
<evidence type="ECO:0000313" key="9">
    <source>
        <dbReference type="Proteomes" id="UP000198642"/>
    </source>
</evidence>
<sequence length="406" mass="46659">MTFIKHSILFIRSNLKKLQRKWLSLPLLLLFPIILVSLIAFVAISIFTPHEQEPIHVGLVDLDQSPETEMVTEIIEESSQLGSFIKMESLTEAQAKTQIDDRLSAYVSFPKGFTESLYNGNSVTLSITGNPNKRTESYLVKELLDSIARHIRASQANILTINFYAKQMSLEPETRQDMLFQQFNNFLVYAVGKDKILDEEQISNNATSTPVHYYGLAAWFMIMTIWLLTFYLFFTNEEQKRMQDRMRLYGVKVLHQLTAKIITAFIFASMFAGILFYIYIALMDITLYGEDYVRIGIITVLYSLTYLFITAILEILFSGQKIRLLAQSIFTLVTLLASGAIVPTLYFPLYAQNLLPYFFASEGYHWLQEILLNGRLYADYVPMSLMLSSAILLMIGISLWKERAFQ</sequence>
<dbReference type="STRING" id="237679.SAMN04488072_11144"/>
<feature type="domain" description="ABC-2 type transporter transmembrane" evidence="7">
    <location>
        <begin position="25"/>
        <end position="397"/>
    </location>
</feature>
<dbReference type="RefSeq" id="WP_090239149.1">
    <property type="nucleotide sequence ID" value="NZ_FOJW01000011.1"/>
</dbReference>
<dbReference type="PANTHER" id="PTHR30294:SF29">
    <property type="entry name" value="MULTIDRUG ABC TRANSPORTER PERMEASE YBHS-RELATED"/>
    <property type="match status" value="1"/>
</dbReference>
<dbReference type="Proteomes" id="UP000198642">
    <property type="component" value="Unassembled WGS sequence"/>
</dbReference>
<name>A0A1I0ZFA2_9BACI</name>
<dbReference type="InterPro" id="IPR013525">
    <property type="entry name" value="ABC2_TM"/>
</dbReference>